<accession>A0ABS3MZ69</accession>
<dbReference type="NCBIfam" id="TIGR02867">
    <property type="entry name" value="spore_II_P"/>
    <property type="match status" value="1"/>
</dbReference>
<dbReference type="InterPro" id="IPR010897">
    <property type="entry name" value="Spore_II_P"/>
</dbReference>
<evidence type="ECO:0000313" key="3">
    <source>
        <dbReference type="Proteomes" id="UP000663981"/>
    </source>
</evidence>
<gene>
    <name evidence="2" type="ORF">I7822_06510</name>
</gene>
<name>A0ABS3MZ69_9BACI</name>
<protein>
    <submittedName>
        <fullName evidence="2">Stage II sporulation protein P</fullName>
    </submittedName>
</protein>
<keyword evidence="1" id="KW-1133">Transmembrane helix</keyword>
<dbReference type="Pfam" id="PF07454">
    <property type="entry name" value="SpoIIP"/>
    <property type="match status" value="1"/>
</dbReference>
<keyword evidence="3" id="KW-1185">Reference proteome</keyword>
<organism evidence="2 3">
    <name type="scientific">Metabacillus bambusae</name>
    <dbReference type="NCBI Taxonomy" id="2795218"/>
    <lineage>
        <taxon>Bacteria</taxon>
        <taxon>Bacillati</taxon>
        <taxon>Bacillota</taxon>
        <taxon>Bacilli</taxon>
        <taxon>Bacillales</taxon>
        <taxon>Bacillaceae</taxon>
        <taxon>Metabacillus</taxon>
    </lineage>
</organism>
<keyword evidence="1" id="KW-0812">Transmembrane</keyword>
<sequence length="332" mass="37971">MKSFSRKTLRILLVTSITLFISLIMLIIYLQEKMPNEITNKQVIYYNNHEKDIKGLTKSISDNKTSKAEIASEEIATKEINPDKAALQKDAVLDRRKIDAFDRNKIKVPNIGKEKFHSTFGRKVAFIYFSHNRESFLPYFKNGTTPEKAYHSELNVALIGERLGNTLKSNGIWNRVSNVDIVTMLNERNLKFGSSYQMSREVVINEKRINPDLEMTFDIHRDALPRSLTTININGESFAKISFVIGSAHENYKDNLNFTNGINEIIEKNYPGLSRGIIIKDNKQGNGVYNQDLLPSSVIIEIGGVENNLEELYRSADVLGNVISQYYWENKH</sequence>
<proteinExistence type="predicted"/>
<comment type="caution">
    <text evidence="2">The sequence shown here is derived from an EMBL/GenBank/DDBJ whole genome shotgun (WGS) entry which is preliminary data.</text>
</comment>
<evidence type="ECO:0000313" key="2">
    <source>
        <dbReference type="EMBL" id="MBO1511321.1"/>
    </source>
</evidence>
<keyword evidence="1" id="KW-0472">Membrane</keyword>
<dbReference type="Proteomes" id="UP000663981">
    <property type="component" value="Unassembled WGS sequence"/>
</dbReference>
<reference evidence="2 3" key="1">
    <citation type="submission" date="2021-03" db="EMBL/GenBank/DDBJ databases">
        <title>Whole genome sequence of Metabacillus bambusae BG109.</title>
        <authorList>
            <person name="Jeong J.W."/>
        </authorList>
    </citation>
    <scope>NUCLEOTIDE SEQUENCE [LARGE SCALE GENOMIC DNA]</scope>
    <source>
        <strain evidence="2 3">BG109</strain>
    </source>
</reference>
<dbReference type="EMBL" id="JAGDEL010000003">
    <property type="protein sequence ID" value="MBO1511321.1"/>
    <property type="molecule type" value="Genomic_DNA"/>
</dbReference>
<dbReference type="RefSeq" id="WP_207976197.1">
    <property type="nucleotide sequence ID" value="NZ_JAGDEL010000003.1"/>
</dbReference>
<evidence type="ECO:0000256" key="1">
    <source>
        <dbReference type="SAM" id="Phobius"/>
    </source>
</evidence>
<feature type="transmembrane region" description="Helical" evidence="1">
    <location>
        <begin position="12"/>
        <end position="30"/>
    </location>
</feature>